<comment type="caution">
    <text evidence="2">The sequence shown here is derived from an EMBL/GenBank/DDBJ whole genome shotgun (WGS) entry which is preliminary data.</text>
</comment>
<dbReference type="Pfam" id="PF22384">
    <property type="entry name" value="PBP2_Ca3427_like"/>
    <property type="match status" value="1"/>
</dbReference>
<protein>
    <recommendedName>
        <fullName evidence="1">Ca3427-like PBP 2 domain-containing protein</fullName>
    </recommendedName>
</protein>
<proteinExistence type="predicted"/>
<dbReference type="Gene3D" id="3.40.190.10">
    <property type="entry name" value="Periplasmic binding protein-like II"/>
    <property type="match status" value="1"/>
</dbReference>
<dbReference type="OrthoDB" id="1363at2759"/>
<dbReference type="Proteomes" id="UP000714618">
    <property type="component" value="Unassembled WGS sequence"/>
</dbReference>
<evidence type="ECO:0000313" key="2">
    <source>
        <dbReference type="EMBL" id="CAD0100019.1"/>
    </source>
</evidence>
<evidence type="ECO:0000313" key="3">
    <source>
        <dbReference type="Proteomes" id="UP000714618"/>
    </source>
</evidence>
<gene>
    <name evidence="2" type="ORF">AWRI4233_LOCUS8844</name>
</gene>
<feature type="domain" description="Ca3427-like PBP 2" evidence="1">
    <location>
        <begin position="1"/>
        <end position="49"/>
    </location>
</feature>
<keyword evidence="3" id="KW-1185">Reference proteome</keyword>
<evidence type="ECO:0000259" key="1">
    <source>
        <dbReference type="Pfam" id="PF22384"/>
    </source>
</evidence>
<reference evidence="2" key="1">
    <citation type="submission" date="2020-06" db="EMBL/GenBank/DDBJ databases">
        <authorList>
            <person name="Onetto C."/>
        </authorList>
    </citation>
    <scope>NUCLEOTIDE SEQUENCE</scope>
</reference>
<dbReference type="AlphaFoldDB" id="A0A9N8PKZ6"/>
<name>A0A9N8PKZ6_9PEZI</name>
<sequence length="60" mass="6953">MSYVLADQKGWLEKSKKPFEVVPLGDFKALRHGVNEGDKADFFMWEHVSRVSTQETCEFC</sequence>
<dbReference type="InterPro" id="IPR054364">
    <property type="entry name" value="Ca3427-like_PBP2"/>
</dbReference>
<organism evidence="2 3">
    <name type="scientific">Aureobasidium mustum</name>
    <dbReference type="NCBI Taxonomy" id="2773714"/>
    <lineage>
        <taxon>Eukaryota</taxon>
        <taxon>Fungi</taxon>
        <taxon>Dikarya</taxon>
        <taxon>Ascomycota</taxon>
        <taxon>Pezizomycotina</taxon>
        <taxon>Dothideomycetes</taxon>
        <taxon>Dothideomycetidae</taxon>
        <taxon>Dothideales</taxon>
        <taxon>Saccotheciaceae</taxon>
        <taxon>Aureobasidium</taxon>
    </lineage>
</organism>
<accession>A0A9N8PKZ6</accession>
<dbReference type="EMBL" id="CAIJEO010000011">
    <property type="protein sequence ID" value="CAD0100019.1"/>
    <property type="molecule type" value="Genomic_DNA"/>
</dbReference>